<accession>A0A645CEE3</accession>
<comment type="caution">
    <text evidence="1">The sequence shown here is derived from an EMBL/GenBank/DDBJ whole genome shotgun (WGS) entry which is preliminary data.</text>
</comment>
<dbReference type="AlphaFoldDB" id="A0A645CEE3"/>
<proteinExistence type="predicted"/>
<evidence type="ECO:0000313" key="1">
    <source>
        <dbReference type="EMBL" id="MPM75270.1"/>
    </source>
</evidence>
<sequence>MAGAQRVDVVLLHQPNVRFVQFGADRVAAAGVKFVPVHPAQLDGPPVEQQQFAVNAHLAKAHGKAACVQQGVAVFQRQRKAVQRGVFIAPQRGGLYRKAERLPGIARQRFSGRKHARVVRPGQH</sequence>
<reference evidence="1" key="1">
    <citation type="submission" date="2019-08" db="EMBL/GenBank/DDBJ databases">
        <authorList>
            <person name="Kucharzyk K."/>
            <person name="Murdoch R.W."/>
            <person name="Higgins S."/>
            <person name="Loffler F."/>
        </authorList>
    </citation>
    <scope>NUCLEOTIDE SEQUENCE</scope>
</reference>
<name>A0A645CEE3_9ZZZZ</name>
<protein>
    <submittedName>
        <fullName evidence="1">Uncharacterized protein</fullName>
    </submittedName>
</protein>
<gene>
    <name evidence="1" type="ORF">SDC9_122262</name>
</gene>
<dbReference type="EMBL" id="VSSQ01026516">
    <property type="protein sequence ID" value="MPM75270.1"/>
    <property type="molecule type" value="Genomic_DNA"/>
</dbReference>
<organism evidence="1">
    <name type="scientific">bioreactor metagenome</name>
    <dbReference type="NCBI Taxonomy" id="1076179"/>
    <lineage>
        <taxon>unclassified sequences</taxon>
        <taxon>metagenomes</taxon>
        <taxon>ecological metagenomes</taxon>
    </lineage>
</organism>